<evidence type="ECO:0000256" key="1">
    <source>
        <dbReference type="ARBA" id="ARBA00023015"/>
    </source>
</evidence>
<organism evidence="7 8">
    <name type="scientific">Xiphophorus maculatus</name>
    <name type="common">Southern platyfish</name>
    <name type="synonym">Platypoecilus maculatus</name>
    <dbReference type="NCBI Taxonomy" id="8083"/>
    <lineage>
        <taxon>Eukaryota</taxon>
        <taxon>Metazoa</taxon>
        <taxon>Chordata</taxon>
        <taxon>Craniata</taxon>
        <taxon>Vertebrata</taxon>
        <taxon>Euteleostomi</taxon>
        <taxon>Actinopterygii</taxon>
        <taxon>Neopterygii</taxon>
        <taxon>Teleostei</taxon>
        <taxon>Neoteleostei</taxon>
        <taxon>Acanthomorphata</taxon>
        <taxon>Ovalentaria</taxon>
        <taxon>Atherinomorphae</taxon>
        <taxon>Cyprinodontiformes</taxon>
        <taxon>Poeciliidae</taxon>
        <taxon>Poeciliinae</taxon>
        <taxon>Xiphophorus</taxon>
    </lineage>
</organism>
<evidence type="ECO:0000313" key="8">
    <source>
        <dbReference type="Proteomes" id="UP000002852"/>
    </source>
</evidence>
<dbReference type="Ensembl" id="ENSXMAT00000037159.1">
    <property type="protein sequence ID" value="ENSXMAP00000032422.1"/>
    <property type="gene ID" value="ENSXMAG00000025334.1"/>
</dbReference>
<evidence type="ECO:0000259" key="5">
    <source>
        <dbReference type="PROSITE" id="PS50090"/>
    </source>
</evidence>
<dbReference type="PROSITE" id="PS51294">
    <property type="entry name" value="HTH_MYB"/>
    <property type="match status" value="1"/>
</dbReference>
<dbReference type="GeneTree" id="ENSGT00940000178261"/>
<keyword evidence="2" id="KW-0238">DNA-binding</keyword>
<keyword evidence="1" id="KW-0805">Transcription regulation</keyword>
<keyword evidence="8" id="KW-1185">Reference proteome</keyword>
<reference evidence="8" key="1">
    <citation type="submission" date="2012-01" db="EMBL/GenBank/DDBJ databases">
        <authorList>
            <person name="Walter R."/>
            <person name="Schartl M."/>
            <person name="Warren W."/>
        </authorList>
    </citation>
    <scope>NUCLEOTIDE SEQUENCE [LARGE SCALE GENOMIC DNA]</scope>
    <source>
        <strain evidence="8">JP 163 A</strain>
    </source>
</reference>
<evidence type="ECO:0000256" key="2">
    <source>
        <dbReference type="ARBA" id="ARBA00023125"/>
    </source>
</evidence>
<feature type="domain" description="Myb-like" evidence="5">
    <location>
        <begin position="11"/>
        <end position="60"/>
    </location>
</feature>
<dbReference type="SMART" id="SM00717">
    <property type="entry name" value="SANT"/>
    <property type="match status" value="1"/>
</dbReference>
<name>A0A3B5QP25_XIPMA</name>
<evidence type="ECO:0000259" key="6">
    <source>
        <dbReference type="PROSITE" id="PS51294"/>
    </source>
</evidence>
<feature type="domain" description="HTH myb-type" evidence="6">
    <location>
        <begin position="11"/>
        <end position="64"/>
    </location>
</feature>
<dbReference type="GO" id="GO:0019185">
    <property type="term" value="C:snRNA-activating protein complex"/>
    <property type="evidence" value="ECO:0007669"/>
    <property type="project" value="TreeGrafter"/>
</dbReference>
<dbReference type="CDD" id="cd00167">
    <property type="entry name" value="SANT"/>
    <property type="match status" value="1"/>
</dbReference>
<dbReference type="InterPro" id="IPR051575">
    <property type="entry name" value="Myb-like_DNA-bd"/>
</dbReference>
<dbReference type="InterPro" id="IPR009057">
    <property type="entry name" value="Homeodomain-like_sf"/>
</dbReference>
<sequence length="78" mass="9494">MCLQMFQRFVSDSLKRSSWTAEEDEQLRELVQKMRIGNFIPYFMEGRDPTQLVYRWNQVLDPSLKRGSWTENMELVRF</sequence>
<protein>
    <submittedName>
        <fullName evidence="7">Uncharacterized protein</fullName>
    </submittedName>
</protein>
<dbReference type="GO" id="GO:0001006">
    <property type="term" value="F:RNA polymerase III type 3 promoter sequence-specific DNA binding"/>
    <property type="evidence" value="ECO:0007669"/>
    <property type="project" value="TreeGrafter"/>
</dbReference>
<dbReference type="PANTHER" id="PTHR46621:SF1">
    <property type="entry name" value="SNRNA-ACTIVATING PROTEIN COMPLEX SUBUNIT 4"/>
    <property type="match status" value="1"/>
</dbReference>
<dbReference type="InterPro" id="IPR001005">
    <property type="entry name" value="SANT/Myb"/>
</dbReference>
<keyword evidence="4" id="KW-0539">Nucleus</keyword>
<accession>A0A3B5QP25</accession>
<dbReference type="AlphaFoldDB" id="A0A3B5QP25"/>
<dbReference type="Pfam" id="PF13921">
    <property type="entry name" value="Myb_DNA-bind_6"/>
    <property type="match status" value="1"/>
</dbReference>
<dbReference type="PANTHER" id="PTHR46621">
    <property type="entry name" value="SNRNA-ACTIVATING PROTEIN COMPLEX SUBUNIT 4"/>
    <property type="match status" value="1"/>
</dbReference>
<reference evidence="8" key="2">
    <citation type="journal article" date="2013" name="Nat. Genet.">
        <title>The genome of the platyfish, Xiphophorus maculatus, provides insights into evolutionary adaptation and several complex traits.</title>
        <authorList>
            <person name="Schartl M."/>
            <person name="Walter R.B."/>
            <person name="Shen Y."/>
            <person name="Garcia T."/>
            <person name="Catchen J."/>
            <person name="Amores A."/>
            <person name="Braasch I."/>
            <person name="Chalopin D."/>
            <person name="Volff J.N."/>
            <person name="Lesch K.P."/>
            <person name="Bisazza A."/>
            <person name="Minx P."/>
            <person name="Hillier L."/>
            <person name="Wilson R.K."/>
            <person name="Fuerstenberg S."/>
            <person name="Boore J."/>
            <person name="Searle S."/>
            <person name="Postlethwait J.H."/>
            <person name="Warren W.C."/>
        </authorList>
    </citation>
    <scope>NUCLEOTIDE SEQUENCE [LARGE SCALE GENOMIC DNA]</scope>
    <source>
        <strain evidence="8">JP 163 A</strain>
    </source>
</reference>
<reference evidence="7" key="3">
    <citation type="submission" date="2025-08" db="UniProtKB">
        <authorList>
            <consortium name="Ensembl"/>
        </authorList>
    </citation>
    <scope>IDENTIFICATION</scope>
    <source>
        <strain evidence="7">JP 163 A</strain>
    </source>
</reference>
<evidence type="ECO:0000313" key="7">
    <source>
        <dbReference type="Ensembl" id="ENSXMAP00000032422.1"/>
    </source>
</evidence>
<keyword evidence="3" id="KW-0804">Transcription</keyword>
<dbReference type="OMA" id="SWTENME"/>
<evidence type="ECO:0000256" key="3">
    <source>
        <dbReference type="ARBA" id="ARBA00023163"/>
    </source>
</evidence>
<dbReference type="InterPro" id="IPR017930">
    <property type="entry name" value="Myb_dom"/>
</dbReference>
<proteinExistence type="predicted"/>
<dbReference type="PROSITE" id="PS50090">
    <property type="entry name" value="MYB_LIKE"/>
    <property type="match status" value="1"/>
</dbReference>
<reference evidence="7" key="4">
    <citation type="submission" date="2025-09" db="UniProtKB">
        <authorList>
            <consortium name="Ensembl"/>
        </authorList>
    </citation>
    <scope>IDENTIFICATION</scope>
    <source>
        <strain evidence="7">JP 163 A</strain>
    </source>
</reference>
<dbReference type="GO" id="GO:0042796">
    <property type="term" value="P:snRNA transcription by RNA polymerase III"/>
    <property type="evidence" value="ECO:0007669"/>
    <property type="project" value="TreeGrafter"/>
</dbReference>
<dbReference type="InParanoid" id="A0A3B5QP25"/>
<dbReference type="GO" id="GO:0042795">
    <property type="term" value="P:snRNA transcription by RNA polymerase II"/>
    <property type="evidence" value="ECO:0007669"/>
    <property type="project" value="TreeGrafter"/>
</dbReference>
<dbReference type="Gene3D" id="1.10.10.60">
    <property type="entry name" value="Homeodomain-like"/>
    <property type="match status" value="1"/>
</dbReference>
<evidence type="ECO:0000256" key="4">
    <source>
        <dbReference type="ARBA" id="ARBA00023242"/>
    </source>
</evidence>
<dbReference type="STRING" id="8083.ENSXMAP00000032422"/>
<dbReference type="GO" id="GO:0000978">
    <property type="term" value="F:RNA polymerase II cis-regulatory region sequence-specific DNA binding"/>
    <property type="evidence" value="ECO:0007669"/>
    <property type="project" value="TreeGrafter"/>
</dbReference>
<dbReference type="SUPFAM" id="SSF46689">
    <property type="entry name" value="Homeodomain-like"/>
    <property type="match status" value="1"/>
</dbReference>
<dbReference type="Proteomes" id="UP000002852">
    <property type="component" value="Unassembled WGS sequence"/>
</dbReference>